<evidence type="ECO:0000313" key="4">
    <source>
        <dbReference type="Proteomes" id="UP001652504"/>
    </source>
</evidence>
<feature type="domain" description="GGDEF" evidence="2">
    <location>
        <begin position="171"/>
        <end position="298"/>
    </location>
</feature>
<organism evidence="3 4">
    <name type="scientific">Fluctibacter corallii</name>
    <dbReference type="NCBI Taxonomy" id="2984329"/>
    <lineage>
        <taxon>Bacteria</taxon>
        <taxon>Pseudomonadati</taxon>
        <taxon>Pseudomonadota</taxon>
        <taxon>Gammaproteobacteria</taxon>
        <taxon>Alteromonadales</taxon>
        <taxon>Alteromonadaceae</taxon>
        <taxon>Fluctibacter</taxon>
    </lineage>
</organism>
<reference evidence="3 4" key="1">
    <citation type="submission" date="2022-10" db="EMBL/GenBank/DDBJ databases">
        <title>Aestuariibacter sp. AA17 isolated from Montipora capitata coral fragment.</title>
        <authorList>
            <person name="Emsley S.A."/>
            <person name="Pfannmuller K.M."/>
            <person name="Loughran R.M."/>
            <person name="Shlafstein M."/>
            <person name="Papke E."/>
            <person name="Saw J.H."/>
            <person name="Ushijima B."/>
            <person name="Videau P."/>
        </authorList>
    </citation>
    <scope>NUCLEOTIDE SEQUENCE [LARGE SCALE GENOMIC DNA]</scope>
    <source>
        <strain evidence="3 4">AA17</strain>
    </source>
</reference>
<evidence type="ECO:0000256" key="1">
    <source>
        <dbReference type="ARBA" id="ARBA00012528"/>
    </source>
</evidence>
<dbReference type="PANTHER" id="PTHR45138:SF6">
    <property type="entry name" value="DIGUANYLATE CYCLASE DGCN"/>
    <property type="match status" value="1"/>
</dbReference>
<protein>
    <recommendedName>
        <fullName evidence="1">diguanylate cyclase</fullName>
        <ecNumber evidence="1">2.7.7.65</ecNumber>
    </recommendedName>
</protein>
<dbReference type="InterPro" id="IPR043128">
    <property type="entry name" value="Rev_trsase/Diguanyl_cyclase"/>
</dbReference>
<dbReference type="EC" id="2.7.7.65" evidence="1"/>
<dbReference type="Proteomes" id="UP001652504">
    <property type="component" value="Unassembled WGS sequence"/>
</dbReference>
<proteinExistence type="predicted"/>
<dbReference type="Gene3D" id="3.30.70.270">
    <property type="match status" value="1"/>
</dbReference>
<evidence type="ECO:0000259" key="2">
    <source>
        <dbReference type="PROSITE" id="PS50887"/>
    </source>
</evidence>
<dbReference type="InterPro" id="IPR029787">
    <property type="entry name" value="Nucleotide_cyclase"/>
</dbReference>
<dbReference type="InterPro" id="IPR000160">
    <property type="entry name" value="GGDEF_dom"/>
</dbReference>
<comment type="caution">
    <text evidence="3">The sequence shown here is derived from an EMBL/GenBank/DDBJ whole genome shotgun (WGS) entry which is preliminary data.</text>
</comment>
<dbReference type="InterPro" id="IPR050469">
    <property type="entry name" value="Diguanylate_Cyclase"/>
</dbReference>
<dbReference type="Pfam" id="PF00990">
    <property type="entry name" value="GGDEF"/>
    <property type="match status" value="1"/>
</dbReference>
<dbReference type="EMBL" id="JAOWKX010000004">
    <property type="protein sequence ID" value="MCV2885007.1"/>
    <property type="molecule type" value="Genomic_DNA"/>
</dbReference>
<dbReference type="NCBIfam" id="TIGR00254">
    <property type="entry name" value="GGDEF"/>
    <property type="match status" value="1"/>
</dbReference>
<dbReference type="RefSeq" id="WP_263712287.1">
    <property type="nucleotide sequence ID" value="NZ_JAOWKX010000004.1"/>
</dbReference>
<dbReference type="SMART" id="SM00267">
    <property type="entry name" value="GGDEF"/>
    <property type="match status" value="1"/>
</dbReference>
<accession>A0ABT3A9Q6</accession>
<evidence type="ECO:0000313" key="3">
    <source>
        <dbReference type="EMBL" id="MCV2885007.1"/>
    </source>
</evidence>
<sequence length="298" mass="34287">MEQIRYSSSSFDSVFSIDHLQSELSQFDLNTFMQQLLTTIDLRELAELYFCHLAGKLNLAGMRIVFNEDSLTLGDTQKSRNVRYLDFKHDVADQRQVLAKAEYFFNHVPSLKESAMLKEFHGYMSKPIKNAFEHHQLKQLAMKDHLTSLGNRRSYQESLHRMLSDAKRHNQSFGMLVIDLDNFKQVNDIHGHLEGDNVIRAMADILTQTLRDSDYAFRFGGDEFCCLLPGSLPEHNDIVAQRIMDHVANHPLLKRYSVSCSIGSAIYQREDCETKLFERADRALYHAKNAGRSCFIAA</sequence>
<dbReference type="PANTHER" id="PTHR45138">
    <property type="entry name" value="REGULATORY COMPONENTS OF SENSORY TRANSDUCTION SYSTEM"/>
    <property type="match status" value="1"/>
</dbReference>
<dbReference type="CDD" id="cd01949">
    <property type="entry name" value="GGDEF"/>
    <property type="match status" value="1"/>
</dbReference>
<dbReference type="SUPFAM" id="SSF55073">
    <property type="entry name" value="Nucleotide cyclase"/>
    <property type="match status" value="1"/>
</dbReference>
<dbReference type="PROSITE" id="PS50887">
    <property type="entry name" value="GGDEF"/>
    <property type="match status" value="1"/>
</dbReference>
<keyword evidence="4" id="KW-1185">Reference proteome</keyword>
<name>A0ABT3A9Q6_9ALTE</name>
<gene>
    <name evidence="3" type="ORF">OE749_09890</name>
</gene>